<dbReference type="GO" id="GO:0016020">
    <property type="term" value="C:membrane"/>
    <property type="evidence" value="ECO:0007669"/>
    <property type="project" value="InterPro"/>
</dbReference>
<dbReference type="Pfam" id="PF19078">
    <property type="entry name" value="Big_12"/>
    <property type="match status" value="4"/>
</dbReference>
<accession>A0A150Y2T5</accession>
<dbReference type="InterPro" id="IPR041286">
    <property type="entry name" value="MBG_2"/>
</dbReference>
<organism evidence="3 4">
    <name type="scientific">Roseivirga seohaensis</name>
    <dbReference type="NCBI Taxonomy" id="1914963"/>
    <lineage>
        <taxon>Bacteria</taxon>
        <taxon>Pseudomonadati</taxon>
        <taxon>Bacteroidota</taxon>
        <taxon>Cytophagia</taxon>
        <taxon>Cytophagales</taxon>
        <taxon>Roseivirgaceae</taxon>
        <taxon>Roseivirga</taxon>
    </lineage>
</organism>
<dbReference type="InterPro" id="IPR015919">
    <property type="entry name" value="Cadherin-like_sf"/>
</dbReference>
<dbReference type="GO" id="GO:0005509">
    <property type="term" value="F:calcium ion binding"/>
    <property type="evidence" value="ECO:0007669"/>
    <property type="project" value="InterPro"/>
</dbReference>
<dbReference type="InterPro" id="IPR013783">
    <property type="entry name" value="Ig-like_fold"/>
</dbReference>
<dbReference type="Pfam" id="PF18676">
    <property type="entry name" value="MBG_2"/>
    <property type="match status" value="6"/>
</dbReference>
<dbReference type="EMBL" id="LRPB01000005">
    <property type="protein sequence ID" value="KYG85234.1"/>
    <property type="molecule type" value="Genomic_DNA"/>
</dbReference>
<sequence>MLTKVIEPLLKRSVSLVALFLIFFLQSTGFAQIKFTIYGESASATMLTVVGSGSATTNGKGASWTTSNGYNQIFGNASFNYTNSSINFKTFNLSGDLTLSDGVTPVIFSAIVIDDDTGSDYDDIAFDVSSIKSMAANTSYSLSGSSTFTLSGATFGDLTTGTYAGTFDGLQGGFDNFSTSDIVIEIIEGSPSALPVASNVTFSGTMSIGEELTGAYTYSHDDDNQESGSTFKWYRSDNVSGTNKTTISGATALTYTLTEDDVDKYISFEVTPSDGTDVGSAVQSTLKGPVLGPFVVTSIERQDPTDATVSAQSVTFRVTFDDNATNVTTDDFLLNSTVDGEIASITKVDAKTYDVVVNNLTNADGSLSLQIKGVDGASGSNDIKRTIVDTGAKTITQTNTNDYLDQAKLGQTFTATTDNYLTAYTIYPKSGNYSFSGTADLKVYSGNELAGGASLIESQTISLTSSTDAGGQTFMLETPAQLTQGEVYSIVMNNFTGSGSHALESSTSGNYAGGRVIFTGTSTSTHTDFDLKIDIYEGTVTAGDALRATAPQTSESYTLEAINVAPTASNVTFSGTLEVNEVLTGAYDYADAENDAQSGTTFQWYRSDDASGTNKTAINGATSKTYTLTLAEATKYISFEVTPNDGNSAGAAVESSLQGPLPSYPPGVLSITRQAPSTETTGSTTVVFRVTFSDEVTNVDVTDFVLNSTVNGTVSSVSLVSAGVYDVTISGLDNAVGTISLGIKGVDGESGSNDIATFTANENLETDYNGSGDYLNQSFIGQTFTAATSNRLSKITIYPESGNHSFSGTATLSIYDGDQTQSGTLITSQTVNITNSTDAGGQSFAIPTLPQLTQGNTYSFLFSGFSGSGSHAIVASTNAGFANGHVIFTGMNSTSHLTDLDLAFQVYESVVTTVEDLSNTAPVTSESYTKEEYVRPPFGEWPASFVLEGGSGAFNGANHNGLNVAIPDGSDARLPGFAPGDLDGDGDIDFLVGSFTGRVYPMRNVGTSTAPNWEFETGWIPTIDSLDTKPGTSNEGARPVLVDIDNDGDLDLFVGNQTGWDANKATQLGVSAAAMNDVVFFRNIGDIGNPVFEFQEIDGLFADPDNGTEWFHTNYGSFASPSFADLDGDDDFDLIVMGNDTISYAENIGTKEVPQFSRKYRENSPFEDFSPVANRSGSTLSEPSFADIDNDGDLDLISGNTDGTFQVILNSGTANAPEFLNVNKSNGYLPDVLKNFDVGQHSLGRLADLNGDGVLDFIVANLDGDMGWFSGVSNRPSMISAVKTDNNTITITYSENVQTKGTNPTDFVVTDCRGNTFEVTAQVDGTAGDTDIVLTVASLEFAVGDLTITYTNNNDEISDLNDWVQNTDDTGVVISASADAVAPTLASATKDSDTEITITFSENVDVLEANPTDFTVKDGVGNTYVVSAIDNGTVGDDEVTLTVADLSDALGDIIITYVNNNNEVVDFACNALTTDATGVTIDLDNTAPTLVSATKDSDSQITLTFSEKVQIDGADASNFTVEDANSNGFCILSLTDGTAEDNQLILGFDNLSSAVGKITITYDPSSGNISDFGGNNLAADATGVEILLDVTAPSGYSVSLDDDLINATEATNATFTFAGAEVGATYNYTVSSENGGTNVTGSGTVATATDQITLADLSGLNDGELTLSVKLTDPASNEGIAVTDNTNMDATAPSAPTVGAVGDDNGPSNSDFITNDQSLIIGGLAEANSSVEVFIDNTSVGTTTTNGQGTYLLDYTGTDLSEGEYSITAKATDAAGNTSSASTAQEVVIDLTAPTVTITSNANDPQSGTFTATFTFSEDVTDFAQEDISVGNGVASNFSTVSAKIYTATISPSADGGVTVDVLANKATDIAGNANTAATQLSVTNDETAPDAPIVASISTDAGSSATDNLTNDQTLEINGTAEANTSVEVFIGGSSIGNTTADGSGDWTFDHSGSTLTEATHSITAKATDAAGNESATSTALNITVDITPPSVSTGTIVGKTYGLGDNVDVTYVFNDIVLVDETNGTPSVTIAMGGQNRAAAYYSGSGTNTLVFRYTTVAGDIDGNGVSVSAINTNGGTIQDAAGNDASTSISVSGAADVRVDTSAPYMSITSSSNTVSGAFTATFTFNEDVSGFDLSDISVGNGSASSFNTTSAKIYTVTITPLADGNVTVNVAADKAQDAGGNGNTAASELRVVNDETVPAAPIVASISTDAGSSATDNVTNDQTLEISGTAEANASVEVFIGGSSIGNTTADGSGNWTYDHTGSSLAEATHSITAKATDAAGNESAESTALSVTVDITAPGAPVVTGISNDTGVSSSDGLTNDDAIEIHGTAEANTTVEVFIDNTSVGTTNADANGDWTLDRSRDALAENTYSITAKATDLAGNESAASSAFSLQIDLTGPVSAPSAGAVGNDNGPSNSDFITNDQTLIIGGNATANSRVEVFIDGTSIGIANTNNATTWLFNHEGTTLSAGTYSITAKELDDAGNHSPASATKTLVIDLVQPTVTITSNANDAQRGSFTATFTFSEDVTGFDVNDISVTNGTAGSFSTTSASVYTAKITPSADGQVTVGVAANKAMDTAGNNNSAATSINVTNDETAPSLVSATKDSDTQITLTFSEPVEPGANGHHNITVYGGNSKWENAVSVEDGTVGDNKIIANFNTLDEFLGDLEILHSGGSTIADLAGNLYPLDGTGVKIDLDQTAPTLVSATKDSETQIILTFSEPVKMLGTHPTDFTVTDDNSTNFTVQTITDETAEDNELVLTVADLSTAQLNLNITYVNNNNVVTDFGGNSLASDANGVNISLNALPTATGVDFTGTLTVGETLTGSYTYGDADNDAESGSTFIWYRSDDSNGTNKTAITGATALTYDLTSADVDKYISFEVTPNDGLNAGTAVESSLQGEVSKISQSITFNTLEAKTYGDANFDLIATASSNLAVTYVSSNTSVATVSGNTVTIVGAGKTTITASQAGDASYAAATDATQDLTVNKATITATAEDKSKTYGEANPAFTIVYTGFVNGEDKSVIATEPTASTTADATTGVGKYDIDLAGGTADNYSFNLTSGTLTIGKATLTATADDKSKTYGEVNPAFTIAYTGFVNGEDKSVITTEPTVSTTADATTGVGTYDIDLAGGTADNYSFNLTSGTLTIGKATLTATAEDKSKTYGEDNPAFTIAYTGFVNGDDKSVITTEPSASTTADATTGVGTYDIDLAGGTAVNYSFNLTSGTLTISKATITATAEDKSKTYGDANPAFTIVYTDFVNGEDKSVITTEPTASTVVDATTGVGIYDIDLTGGVADNYSFILASGTLTINKAVLTVTADDKSKTYGEANPEFTISYTGFVNGDKESDITVPVASTTADETSDAGTYDITLSGGSANNYSLITNNSTLTIEKATLTATAEDKQRAVGQANPAFTISYSGFVNGDDRSVIDSEPTASTTADETTVAGTAPITLSGGSDNNYSFNLVAGTLTIVDASFVTSVSVPNDGTYAIGDEMSFTVNFALPVTITGAPSLPLTIGSSTRAASLKGSVIAATTATFSYTVEEDDLDSDGLVLVSSIELRGGSIRDEFGTDAILALNNVASTAGVLVDGVAPAVTLTTAVGTLTNTKFEVNISFDEVVTGFALSDIQVTNGTASNLVEVVVGKQWKVEITPGKDGTVTVGLPANKVTDTPGNSNKAGNTISSTFDGTAPRVTSITRKTSNPILKASVGFRAIFSEDVTGVDLTDFEVILTGTATGTLNSVTQVDAKTYDITVIGISGQGSIGLNLKDDGSILDAANNPLSGSLTGEVYVTNLSPTDITISSSNIAENNQVGAVIGSFTTIDADQSIGHTYSLVTGTGSTDNVQFVIEGTSLKAASVFDFETKTSYSIRVKTDDGRGGAFEKAFTITVTNVAEPELRVTTNIDIPVTALGLTSNFDITIHNEGEAALTVNSVLFPEGFIGAVTGIMVNPGESRTIAFGFKPTEVKVYSGTIEFITNAGNVSVDVSGEGAIITGVDDGAINPETISIFPNPASRILNIDLSEVGGKKLDIDIANASGTPLFSRKSFTEKILQLDVSGYASGIYIIQITDGKSVVRKKVMIKK</sequence>
<dbReference type="InterPro" id="IPR056284">
    <property type="entry name" value="AIR9-like_A9"/>
</dbReference>
<dbReference type="Gene3D" id="2.60.40.1220">
    <property type="match status" value="2"/>
</dbReference>
<evidence type="ECO:0000313" key="4">
    <source>
        <dbReference type="Proteomes" id="UP000075663"/>
    </source>
</evidence>
<dbReference type="InterPro" id="IPR044048">
    <property type="entry name" value="Big_12"/>
</dbReference>
<dbReference type="SUPFAM" id="SSF49373">
    <property type="entry name" value="Invasin/intimin cell-adhesion fragments"/>
    <property type="match status" value="1"/>
</dbReference>
<dbReference type="RefSeq" id="WP_062300171.1">
    <property type="nucleotide sequence ID" value="NZ_LRPB01000005.1"/>
</dbReference>
<dbReference type="Gene3D" id="2.60.40.2700">
    <property type="match status" value="3"/>
</dbReference>
<reference evidence="3 4" key="1">
    <citation type="submission" date="2016-01" db="EMBL/GenBank/DDBJ databases">
        <title>Genome sequencing of Roseivirga seohaensis SW-152.</title>
        <authorList>
            <person name="Selvaratnam C."/>
            <person name="Thevarajoo S."/>
            <person name="Goh K.M."/>
            <person name="Ee R."/>
            <person name="Chan K.-G."/>
            <person name="Chong C.S."/>
        </authorList>
    </citation>
    <scope>NUCLEOTIDE SEQUENCE [LARGE SCALE GENOMIC DNA]</scope>
    <source>
        <strain evidence="3 4">SW-152</strain>
    </source>
</reference>
<dbReference type="GO" id="GO:0007156">
    <property type="term" value="P:homophilic cell adhesion via plasma membrane adhesion molecules"/>
    <property type="evidence" value="ECO:0007669"/>
    <property type="project" value="InterPro"/>
</dbReference>
<dbReference type="Pfam" id="PF17957">
    <property type="entry name" value="Big_7"/>
    <property type="match status" value="1"/>
</dbReference>
<feature type="domain" description="Cadherin" evidence="2">
    <location>
        <begin position="3798"/>
        <end position="3897"/>
    </location>
</feature>
<dbReference type="Pfam" id="PF18962">
    <property type="entry name" value="Por_Secre_tail"/>
    <property type="match status" value="1"/>
</dbReference>
<dbReference type="Gene3D" id="2.60.40.60">
    <property type="entry name" value="Cadherins"/>
    <property type="match status" value="1"/>
</dbReference>
<evidence type="ECO:0000256" key="1">
    <source>
        <dbReference type="ARBA" id="ARBA00022729"/>
    </source>
</evidence>
<evidence type="ECO:0000313" key="3">
    <source>
        <dbReference type="EMBL" id="KYG85234.1"/>
    </source>
</evidence>
<dbReference type="InterPro" id="IPR008964">
    <property type="entry name" value="Invasin/intimin_cell_adhesion"/>
</dbReference>
<dbReference type="InterPro" id="IPR028994">
    <property type="entry name" value="Integrin_alpha_N"/>
</dbReference>
<dbReference type="PROSITE" id="PS50268">
    <property type="entry name" value="CADHERIN_2"/>
    <property type="match status" value="1"/>
</dbReference>
<proteinExistence type="predicted"/>
<dbReference type="Pfam" id="PF13517">
    <property type="entry name" value="FG-GAP_3"/>
    <property type="match status" value="1"/>
</dbReference>
<dbReference type="SUPFAM" id="SSF49313">
    <property type="entry name" value="Cadherin-like"/>
    <property type="match status" value="1"/>
</dbReference>
<evidence type="ECO:0000259" key="2">
    <source>
        <dbReference type="PROSITE" id="PS50268"/>
    </source>
</evidence>
<dbReference type="PANTHER" id="PTHR34677">
    <property type="match status" value="1"/>
</dbReference>
<dbReference type="Gene3D" id="3.30.160.710">
    <property type="match status" value="6"/>
</dbReference>
<gene>
    <name evidence="3" type="ORF">AWW67_16110</name>
</gene>
<dbReference type="STRING" id="1914963.AWW67_16110"/>
<protein>
    <recommendedName>
        <fullName evidence="2">Cadherin domain-containing protein</fullName>
    </recommendedName>
</protein>
<dbReference type="InterPro" id="IPR026444">
    <property type="entry name" value="Secre_tail"/>
</dbReference>
<dbReference type="PANTHER" id="PTHR34677:SF3">
    <property type="entry name" value="BACTERIAL IG-LIKE DOMAIN-CONTAINING PROTEIN"/>
    <property type="match status" value="1"/>
</dbReference>
<dbReference type="NCBIfam" id="NF033510">
    <property type="entry name" value="Ca_tandemer"/>
    <property type="match status" value="4"/>
</dbReference>
<dbReference type="Pfam" id="PF23197">
    <property type="entry name" value="IG_AIR9"/>
    <property type="match status" value="1"/>
</dbReference>
<dbReference type="Proteomes" id="UP000075663">
    <property type="component" value="Unassembled WGS sequence"/>
</dbReference>
<dbReference type="InterPro" id="IPR002126">
    <property type="entry name" value="Cadherin-like_dom"/>
</dbReference>
<dbReference type="SUPFAM" id="SSF69318">
    <property type="entry name" value="Integrin alpha N-terminal domain"/>
    <property type="match status" value="1"/>
</dbReference>
<dbReference type="InterPro" id="IPR014755">
    <property type="entry name" value="Cu-Rt/internalin_Ig-like"/>
</dbReference>
<dbReference type="Pfam" id="PF19077">
    <property type="entry name" value="Big_13"/>
    <property type="match status" value="3"/>
</dbReference>
<name>A0A150Y2T5_9BACT</name>
<dbReference type="InterPro" id="IPR044016">
    <property type="entry name" value="Big_13"/>
</dbReference>
<dbReference type="NCBIfam" id="TIGR04183">
    <property type="entry name" value="Por_Secre_tail"/>
    <property type="match status" value="1"/>
</dbReference>
<dbReference type="Gene3D" id="2.60.40.10">
    <property type="entry name" value="Immunoglobulins"/>
    <property type="match status" value="6"/>
</dbReference>
<dbReference type="InterPro" id="IPR013517">
    <property type="entry name" value="FG-GAP"/>
</dbReference>
<comment type="caution">
    <text evidence="3">The sequence shown here is derived from an EMBL/GenBank/DDBJ whole genome shotgun (WGS) entry which is preliminary data.</text>
</comment>
<keyword evidence="1" id="KW-0732">Signal</keyword>